<evidence type="ECO:0000256" key="1">
    <source>
        <dbReference type="ARBA" id="ARBA00005189"/>
    </source>
</evidence>
<evidence type="ECO:0000313" key="5">
    <source>
        <dbReference type="EMBL" id="GLH73740.1"/>
    </source>
</evidence>
<dbReference type="CDD" id="cd07988">
    <property type="entry name" value="LPLAT_ABO13168-like"/>
    <property type="match status" value="1"/>
</dbReference>
<evidence type="ECO:0000259" key="4">
    <source>
        <dbReference type="SMART" id="SM00563"/>
    </source>
</evidence>
<proteinExistence type="predicted"/>
<dbReference type="EMBL" id="BSDE01000004">
    <property type="protein sequence ID" value="GLH73740.1"/>
    <property type="molecule type" value="Genomic_DNA"/>
</dbReference>
<accession>A0ABQ5QH90</accession>
<comment type="pathway">
    <text evidence="1">Lipid metabolism.</text>
</comment>
<dbReference type="Proteomes" id="UP001165069">
    <property type="component" value="Unassembled WGS sequence"/>
</dbReference>
<comment type="caution">
    <text evidence="5">The sequence shown here is derived from an EMBL/GenBank/DDBJ whole genome shotgun (WGS) entry which is preliminary data.</text>
</comment>
<gene>
    <name evidence="5" type="ORF">GETHLI_22420</name>
</gene>
<keyword evidence="6" id="KW-1185">Reference proteome</keyword>
<evidence type="ECO:0000256" key="3">
    <source>
        <dbReference type="ARBA" id="ARBA00023315"/>
    </source>
</evidence>
<dbReference type="PANTHER" id="PTHR10434:SF9">
    <property type="entry name" value="PHOSPHOLIPID_GLYCEROL ACYLTRANSFERASE DOMAIN-CONTAINING PROTEIN"/>
    <property type="match status" value="1"/>
</dbReference>
<dbReference type="InterPro" id="IPR002123">
    <property type="entry name" value="Plipid/glycerol_acylTrfase"/>
</dbReference>
<protein>
    <recommendedName>
        <fullName evidence="4">Phospholipid/glycerol acyltransferase domain-containing protein</fullName>
    </recommendedName>
</protein>
<evidence type="ECO:0000256" key="2">
    <source>
        <dbReference type="ARBA" id="ARBA00022679"/>
    </source>
</evidence>
<dbReference type="RefSeq" id="WP_285575279.1">
    <property type="nucleotide sequence ID" value="NZ_BSDE01000004.1"/>
</dbReference>
<dbReference type="Pfam" id="PF01553">
    <property type="entry name" value="Acyltransferase"/>
    <property type="match status" value="1"/>
</dbReference>
<name>A0ABQ5QH90_9BACT</name>
<feature type="domain" description="Phospholipid/glycerol acyltransferase" evidence="4">
    <location>
        <begin position="48"/>
        <end position="160"/>
    </location>
</feature>
<evidence type="ECO:0000313" key="6">
    <source>
        <dbReference type="Proteomes" id="UP001165069"/>
    </source>
</evidence>
<dbReference type="SMART" id="SM00563">
    <property type="entry name" value="PlsC"/>
    <property type="match status" value="1"/>
</dbReference>
<dbReference type="SUPFAM" id="SSF69593">
    <property type="entry name" value="Glycerol-3-phosphate (1)-acyltransferase"/>
    <property type="match status" value="1"/>
</dbReference>
<keyword evidence="3" id="KW-0012">Acyltransferase</keyword>
<organism evidence="5 6">
    <name type="scientific">Geothrix limicola</name>
    <dbReference type="NCBI Taxonomy" id="2927978"/>
    <lineage>
        <taxon>Bacteria</taxon>
        <taxon>Pseudomonadati</taxon>
        <taxon>Acidobacteriota</taxon>
        <taxon>Holophagae</taxon>
        <taxon>Holophagales</taxon>
        <taxon>Holophagaceae</taxon>
        <taxon>Geothrix</taxon>
    </lineage>
</organism>
<dbReference type="PANTHER" id="PTHR10434">
    <property type="entry name" value="1-ACYL-SN-GLYCEROL-3-PHOSPHATE ACYLTRANSFERASE"/>
    <property type="match status" value="1"/>
</dbReference>
<keyword evidence="2" id="KW-0808">Transferase</keyword>
<sequence length="199" mass="21926">MKPAAAHPLPPAILRQDRGWFWRAFGKAYLRLAGWRVEGAFPEATKCVAVVAPHTSNWDFPLGVALVFAVELRVSWLGKHSLFKAPFKGFLRWLGGIPVDRRASHGVVEACVKAFESSPALILGLAPEGTRKGVSRWRTGFYQIAVGAGVPILPVSFDFAEHVIHLMPPFSPSGNLEQDLPLIQALFREVRGLRTRPLA</sequence>
<reference evidence="5 6" key="1">
    <citation type="journal article" date="2023" name="Antonie Van Leeuwenhoek">
        <title>Mesoterricola silvestris gen. nov., sp. nov., Mesoterricola sediminis sp. nov., Geothrix oryzae sp. nov., Geothrix edaphica sp. nov., Geothrix rubra sp. nov., and Geothrix limicola sp. nov., six novel members of Acidobacteriota isolated from soils.</title>
        <authorList>
            <person name="Itoh H."/>
            <person name="Sugisawa Y."/>
            <person name="Mise K."/>
            <person name="Xu Z."/>
            <person name="Kuniyasu M."/>
            <person name="Ushijima N."/>
            <person name="Kawano K."/>
            <person name="Kobayashi E."/>
            <person name="Shiratori Y."/>
            <person name="Masuda Y."/>
            <person name="Senoo K."/>
        </authorList>
    </citation>
    <scope>NUCLEOTIDE SEQUENCE [LARGE SCALE GENOMIC DNA]</scope>
    <source>
        <strain evidence="5 6">Red804</strain>
    </source>
</reference>